<evidence type="ECO:0000313" key="9">
    <source>
        <dbReference type="Proteomes" id="UP000280696"/>
    </source>
</evidence>
<dbReference type="SUPFAM" id="SSF51011">
    <property type="entry name" value="Glycosyl hydrolase domain"/>
    <property type="match status" value="1"/>
</dbReference>
<dbReference type="GO" id="GO:0005975">
    <property type="term" value="P:carbohydrate metabolic process"/>
    <property type="evidence" value="ECO:0007669"/>
    <property type="project" value="InterPro"/>
</dbReference>
<keyword evidence="9" id="KW-1185">Reference proteome</keyword>
<dbReference type="InterPro" id="IPR018060">
    <property type="entry name" value="HTH_AraC"/>
</dbReference>
<dbReference type="Gene3D" id="1.10.10.60">
    <property type="entry name" value="Homeodomain-like"/>
    <property type="match status" value="2"/>
</dbReference>
<proteinExistence type="inferred from homology"/>
<organism evidence="8 9">
    <name type="scientific">Parablautia intestinalis</name>
    <dbReference type="NCBI Taxonomy" id="2320100"/>
    <lineage>
        <taxon>Bacteria</taxon>
        <taxon>Bacillati</taxon>
        <taxon>Bacillota</taxon>
        <taxon>Clostridia</taxon>
        <taxon>Lachnospirales</taxon>
        <taxon>Lachnospiraceae</taxon>
        <taxon>Parablautia</taxon>
    </lineage>
</organism>
<dbReference type="AlphaFoldDB" id="A0A3A9B3J1"/>
<dbReference type="InterPro" id="IPR014710">
    <property type="entry name" value="RmlC-like_jellyroll"/>
</dbReference>
<dbReference type="GO" id="GO:0004553">
    <property type="term" value="F:hydrolase activity, hydrolyzing O-glycosyl compounds"/>
    <property type="evidence" value="ECO:0007669"/>
    <property type="project" value="InterPro"/>
</dbReference>
<dbReference type="Pfam" id="PF12833">
    <property type="entry name" value="HTH_18"/>
    <property type="match status" value="1"/>
</dbReference>
<name>A0A3A9B3J1_9FIRM</name>
<dbReference type="Gene3D" id="3.20.20.80">
    <property type="entry name" value="Glycosidases"/>
    <property type="match status" value="1"/>
</dbReference>
<dbReference type="InterPro" id="IPR009057">
    <property type="entry name" value="Homeodomain-like_sf"/>
</dbReference>
<keyword evidence="3" id="KW-0805">Transcription regulation</keyword>
<keyword evidence="5" id="KW-0804">Transcription</keyword>
<dbReference type="GO" id="GO:0043565">
    <property type="term" value="F:sequence-specific DNA binding"/>
    <property type="evidence" value="ECO:0007669"/>
    <property type="project" value="InterPro"/>
</dbReference>
<dbReference type="SUPFAM" id="SSF46689">
    <property type="entry name" value="Homeodomain-like"/>
    <property type="match status" value="2"/>
</dbReference>
<evidence type="ECO:0000256" key="5">
    <source>
        <dbReference type="ARBA" id="ARBA00023163"/>
    </source>
</evidence>
<dbReference type="Pfam" id="PF07883">
    <property type="entry name" value="Cupin_2"/>
    <property type="match status" value="1"/>
</dbReference>
<dbReference type="SMART" id="SM00342">
    <property type="entry name" value="HTH_ARAC"/>
    <property type="match status" value="1"/>
</dbReference>
<keyword evidence="2" id="KW-0378">Hydrolase</keyword>
<feature type="domain" description="HTH araC/xylS-type" evidence="7">
    <location>
        <begin position="205"/>
        <end position="303"/>
    </location>
</feature>
<dbReference type="PANTHER" id="PTHR43280:SF28">
    <property type="entry name" value="HTH-TYPE TRANSCRIPTIONAL ACTIVATOR RHAS"/>
    <property type="match status" value="1"/>
</dbReference>
<dbReference type="SUPFAM" id="SSF51445">
    <property type="entry name" value="(Trans)glycosidases"/>
    <property type="match status" value="1"/>
</dbReference>
<comment type="caution">
    <text evidence="8">The sequence shown here is derived from an EMBL/GenBank/DDBJ whole genome shotgun (WGS) entry which is preliminary data.</text>
</comment>
<evidence type="ECO:0000256" key="4">
    <source>
        <dbReference type="ARBA" id="ARBA00023125"/>
    </source>
</evidence>
<dbReference type="CDD" id="cd02208">
    <property type="entry name" value="cupin_RmlC-like"/>
    <property type="match status" value="1"/>
</dbReference>
<protein>
    <submittedName>
        <fullName evidence="8">Helix-turn-helix domain-containing protein</fullName>
    </submittedName>
</protein>
<evidence type="ECO:0000313" key="8">
    <source>
        <dbReference type="EMBL" id="RKI94056.1"/>
    </source>
</evidence>
<reference evidence="8 9" key="1">
    <citation type="submission" date="2018-09" db="EMBL/GenBank/DDBJ databases">
        <title>Murine metabolic-syndrome-specific gut microbial biobank.</title>
        <authorList>
            <person name="Liu C."/>
        </authorList>
    </citation>
    <scope>NUCLEOTIDE SEQUENCE [LARGE SCALE GENOMIC DNA]</scope>
    <source>
        <strain evidence="8 9">0.1xD8-82</strain>
    </source>
</reference>
<dbReference type="InterPro" id="IPR017853">
    <property type="entry name" value="GH"/>
</dbReference>
<comment type="similarity">
    <text evidence="1">Belongs to the glycosyl hydrolase 39 family.</text>
</comment>
<dbReference type="InterPro" id="IPR011051">
    <property type="entry name" value="RmlC_Cupin_sf"/>
</dbReference>
<accession>A0A3A9B3J1</accession>
<dbReference type="InterPro" id="IPR049166">
    <property type="entry name" value="GH39_cat"/>
</dbReference>
<dbReference type="PROSITE" id="PS01124">
    <property type="entry name" value="HTH_ARAC_FAMILY_2"/>
    <property type="match status" value="1"/>
</dbReference>
<dbReference type="GO" id="GO:0003700">
    <property type="term" value="F:DNA-binding transcription factor activity"/>
    <property type="evidence" value="ECO:0007669"/>
    <property type="project" value="InterPro"/>
</dbReference>
<evidence type="ECO:0000259" key="7">
    <source>
        <dbReference type="PROSITE" id="PS01124"/>
    </source>
</evidence>
<dbReference type="InterPro" id="IPR013096">
    <property type="entry name" value="Cupin_2"/>
</dbReference>
<dbReference type="PANTHER" id="PTHR43280">
    <property type="entry name" value="ARAC-FAMILY TRANSCRIPTIONAL REGULATOR"/>
    <property type="match status" value="1"/>
</dbReference>
<dbReference type="Gene3D" id="2.60.40.1500">
    <property type="entry name" value="Glycosyl hydrolase domain, family 39"/>
    <property type="match status" value="1"/>
</dbReference>
<evidence type="ECO:0000256" key="2">
    <source>
        <dbReference type="ARBA" id="ARBA00022801"/>
    </source>
</evidence>
<dbReference type="Proteomes" id="UP000280696">
    <property type="component" value="Unassembled WGS sequence"/>
</dbReference>
<dbReference type="Gene3D" id="2.60.120.10">
    <property type="entry name" value="Jelly Rolls"/>
    <property type="match status" value="1"/>
</dbReference>
<dbReference type="PRINTS" id="PR00745">
    <property type="entry name" value="GLHYDRLASE39"/>
</dbReference>
<gene>
    <name evidence="8" type="ORF">D7V94_00270</name>
</gene>
<sequence>MKIAFRQVVGVNFQTRFRVCRGISLDEGFQNLYWWQYRKQSLRYEGGISLEEICFEPDCNTSIPHFHSEMEILYVLSGRIAIIGSGYNYVLEAEDFIVLNPYEHHELYAEAGCHTLSGYISADVFRQSGIGRVFCCSKSAAERTDYLNLIRTRLAMLLKYDTNYSDSQRLYVLSQLFGLLAILKAQFEISGDGSPLVYKDADRMQEVLTYLSVHFSESITMKDVAERVYLSKSHLSREFQKYMGISFSDYLRKIRLNRVAYLLAHSGESITDIALSCGFSNVNTMILNFREEYKETPGTYRKNRNGKFKENSFELKPSREITAFNIRTCMSLLKYAAAEEAARPLDKKQQKKSVVIHTSLLENRGKLSLCHNDTINIGWADSLLNSTLQEVIMRTNKEVGFRYIRFHGILDDSMDVYHEYADGRPWFSFTYLDMVMDEILDLGLKPFFEFGYTPYKLASGNKNVFGTSCINVPNTPENLAKWELLADSVMKHLLERFGYEEVRQWRFSAINGVYISYGVFSAKEYLACYERTYRSVRRFLPEAQFFGFGLDTGFLSLDGTELLERLLDHCIRQDCMPDAFGFQCFGCDYSKVSRARTEDSISVNESGMADEPASVSSDPDILKHEIALCKEVLKKYGLKAVPLYVTEWNSTIWQNDPGNDTCFKAAFIMKNVLENCGDISGIAYTHLTDHSERRVIHSSLYHGGYGMFTYNGIAKAGYYASQFLSMLAQEKGVVVENGEGYLITRSQDCKRIQIVLYHYCHYDMENRISHGISVEEQRTVDRYYGFERKGTKSFHLHLENMPEGTYLKRSFSISREHGSSYDLWMSQGAPDLRGKQQINYLSNVSTFHIYYEPLYITQEGEWIASTVLDEHEVRLILIEKK</sequence>
<evidence type="ECO:0000256" key="1">
    <source>
        <dbReference type="ARBA" id="ARBA00008875"/>
    </source>
</evidence>
<dbReference type="Pfam" id="PF01229">
    <property type="entry name" value="Glyco_hydro_39"/>
    <property type="match status" value="1"/>
</dbReference>
<dbReference type="InterPro" id="IPR000514">
    <property type="entry name" value="Glyco_hydro_39"/>
</dbReference>
<dbReference type="SUPFAM" id="SSF51182">
    <property type="entry name" value="RmlC-like cupins"/>
    <property type="match status" value="1"/>
</dbReference>
<keyword evidence="6" id="KW-0326">Glycosidase</keyword>
<evidence type="ECO:0000256" key="3">
    <source>
        <dbReference type="ARBA" id="ARBA00023015"/>
    </source>
</evidence>
<keyword evidence="4" id="KW-0238">DNA-binding</keyword>
<evidence type="ECO:0000256" key="6">
    <source>
        <dbReference type="ARBA" id="ARBA00023295"/>
    </source>
</evidence>
<dbReference type="EMBL" id="RAYQ01000001">
    <property type="protein sequence ID" value="RKI94056.1"/>
    <property type="molecule type" value="Genomic_DNA"/>
</dbReference>